<dbReference type="SMART" id="SM00472">
    <property type="entry name" value="MIR"/>
    <property type="match status" value="3"/>
</dbReference>
<organism evidence="4 5">
    <name type="scientific">Paraglomus brasilianum</name>
    <dbReference type="NCBI Taxonomy" id="144538"/>
    <lineage>
        <taxon>Eukaryota</taxon>
        <taxon>Fungi</taxon>
        <taxon>Fungi incertae sedis</taxon>
        <taxon>Mucoromycota</taxon>
        <taxon>Glomeromycotina</taxon>
        <taxon>Glomeromycetes</taxon>
        <taxon>Paraglomerales</taxon>
        <taxon>Paraglomeraceae</taxon>
        <taxon>Paraglomus</taxon>
    </lineage>
</organism>
<name>A0A9N8WAJ5_9GLOM</name>
<dbReference type="InterPro" id="IPR016093">
    <property type="entry name" value="MIR_motif"/>
</dbReference>
<evidence type="ECO:0000313" key="5">
    <source>
        <dbReference type="Proteomes" id="UP000789739"/>
    </source>
</evidence>
<sequence length="325" mass="37986">MEALPEYDGSQDPKDWVNKIRAYCLLHRTFAEYEMVDIALLRVNKTIEFDKNISTLEDLVSALRSCKQYKLHLKGIRDKLSVIKYNGRDDLLGFINLIRNWVFELGLKNDVKFVRKCLINASMNKTIRKNFEEKSSDIADVGTLLETFYDLNASLNQCIRYGDTIILQHVRTENYLSSNIDRYSSGSKFQIVYGNKNTYDRDNYWMVQQVERSQEEYVRYNTRITLRHVATGEMLSSHVITSPVTAQQEVCCFGQHDSNNYWTPLSTSNPESDDFWKIDDIVNIKHIETNGKLHSHRRLLDDGRQEVTCYPHNDSNDNWQVVLKD</sequence>
<comment type="caution">
    <text evidence="4">The sequence shown here is derived from an EMBL/GenBank/DDBJ whole genome shotgun (WGS) entry which is preliminary data.</text>
</comment>
<dbReference type="EMBL" id="CAJVPI010000086">
    <property type="protein sequence ID" value="CAG8476734.1"/>
    <property type="molecule type" value="Genomic_DNA"/>
</dbReference>
<dbReference type="PANTHER" id="PTHR46809">
    <property type="entry name" value="STROMAL CELL-DERIVED FACTOR 2-LIKE PROTEIN"/>
    <property type="match status" value="1"/>
</dbReference>
<evidence type="ECO:0000256" key="1">
    <source>
        <dbReference type="ARBA" id="ARBA00022729"/>
    </source>
</evidence>
<dbReference type="AlphaFoldDB" id="A0A9N8WAJ5"/>
<dbReference type="OrthoDB" id="5588846at2759"/>
<dbReference type="SUPFAM" id="SSF82109">
    <property type="entry name" value="MIR domain"/>
    <property type="match status" value="1"/>
</dbReference>
<reference evidence="4" key="1">
    <citation type="submission" date="2021-06" db="EMBL/GenBank/DDBJ databases">
        <authorList>
            <person name="Kallberg Y."/>
            <person name="Tangrot J."/>
            <person name="Rosling A."/>
        </authorList>
    </citation>
    <scope>NUCLEOTIDE SEQUENCE</scope>
    <source>
        <strain evidence="4">BR232B</strain>
    </source>
</reference>
<dbReference type="PROSITE" id="PS50919">
    <property type="entry name" value="MIR"/>
    <property type="match status" value="3"/>
</dbReference>
<dbReference type="Gene3D" id="2.80.10.50">
    <property type="match status" value="1"/>
</dbReference>
<feature type="domain" description="MIR" evidence="3">
    <location>
        <begin position="156"/>
        <end position="210"/>
    </location>
</feature>
<evidence type="ECO:0000256" key="2">
    <source>
        <dbReference type="ARBA" id="ARBA00022737"/>
    </source>
</evidence>
<dbReference type="Pfam" id="PF02815">
    <property type="entry name" value="MIR"/>
    <property type="match status" value="1"/>
</dbReference>
<evidence type="ECO:0000259" key="3">
    <source>
        <dbReference type="PROSITE" id="PS50919"/>
    </source>
</evidence>
<keyword evidence="5" id="KW-1185">Reference proteome</keyword>
<dbReference type="Proteomes" id="UP000789739">
    <property type="component" value="Unassembled WGS sequence"/>
</dbReference>
<evidence type="ECO:0000313" key="4">
    <source>
        <dbReference type="EMBL" id="CAG8476734.1"/>
    </source>
</evidence>
<keyword evidence="1" id="KW-0732">Signal</keyword>
<feature type="domain" description="MIR" evidence="3">
    <location>
        <begin position="273"/>
        <end position="324"/>
    </location>
</feature>
<accession>A0A9N8WAJ5</accession>
<dbReference type="PANTHER" id="PTHR46809:SF2">
    <property type="entry name" value="GH21273P"/>
    <property type="match status" value="1"/>
</dbReference>
<feature type="domain" description="MIR" evidence="3">
    <location>
        <begin position="215"/>
        <end position="267"/>
    </location>
</feature>
<dbReference type="InterPro" id="IPR036300">
    <property type="entry name" value="MIR_dom_sf"/>
</dbReference>
<protein>
    <submittedName>
        <fullName evidence="4">10084_t:CDS:1</fullName>
    </submittedName>
</protein>
<proteinExistence type="predicted"/>
<gene>
    <name evidence="4" type="ORF">PBRASI_LOCUS1360</name>
</gene>
<keyword evidence="2" id="KW-0677">Repeat</keyword>